<evidence type="ECO:0000313" key="4">
    <source>
        <dbReference type="EMBL" id="TMW62646.1"/>
    </source>
</evidence>
<dbReference type="PANTHER" id="PTHR47765">
    <property type="entry name" value="3'-5' EXONUCLEASE DOMAIN-CONTAINING PROTEIN"/>
    <property type="match status" value="1"/>
</dbReference>
<dbReference type="OrthoDB" id="10261556at2759"/>
<reference evidence="4" key="1">
    <citation type="submission" date="2019-03" db="EMBL/GenBank/DDBJ databases">
        <title>Long read genome sequence of the mycoparasitic Pythium oligandrum ATCC 38472 isolated from sugarbeet rhizosphere.</title>
        <authorList>
            <person name="Gaulin E."/>
        </authorList>
    </citation>
    <scope>NUCLEOTIDE SEQUENCE</scope>
    <source>
        <strain evidence="4">ATCC 38472_TT</strain>
    </source>
</reference>
<dbReference type="InterPro" id="IPR002885">
    <property type="entry name" value="PPR_rpt"/>
</dbReference>
<dbReference type="Pfam" id="PF13041">
    <property type="entry name" value="PPR_2"/>
    <property type="match status" value="1"/>
</dbReference>
<dbReference type="Pfam" id="PF01612">
    <property type="entry name" value="DNA_pol_A_exo1"/>
    <property type="match status" value="1"/>
</dbReference>
<feature type="region of interest" description="Disordered" evidence="2">
    <location>
        <begin position="1035"/>
        <end position="1054"/>
    </location>
</feature>
<proteinExistence type="predicted"/>
<dbReference type="Gene3D" id="3.30.420.10">
    <property type="entry name" value="Ribonuclease H-like superfamily/Ribonuclease H"/>
    <property type="match status" value="1"/>
</dbReference>
<dbReference type="GO" id="GO:0006139">
    <property type="term" value="P:nucleobase-containing compound metabolic process"/>
    <property type="evidence" value="ECO:0007669"/>
    <property type="project" value="InterPro"/>
</dbReference>
<dbReference type="InterPro" id="IPR011990">
    <property type="entry name" value="TPR-like_helical_dom_sf"/>
</dbReference>
<gene>
    <name evidence="4" type="ORF">Poli38472_005264</name>
</gene>
<accession>A0A8K1CFQ7</accession>
<dbReference type="GO" id="GO:0008408">
    <property type="term" value="F:3'-5' exonuclease activity"/>
    <property type="evidence" value="ECO:0007669"/>
    <property type="project" value="InterPro"/>
</dbReference>
<dbReference type="InterPro" id="IPR002562">
    <property type="entry name" value="3'-5'_exonuclease_dom"/>
</dbReference>
<feature type="repeat" description="PPR" evidence="1">
    <location>
        <begin position="89"/>
        <end position="123"/>
    </location>
</feature>
<evidence type="ECO:0000256" key="2">
    <source>
        <dbReference type="SAM" id="MobiDB-lite"/>
    </source>
</evidence>
<dbReference type="SMART" id="SM00474">
    <property type="entry name" value="35EXOc"/>
    <property type="match status" value="1"/>
</dbReference>
<feature type="domain" description="3'-5' exonuclease" evidence="3">
    <location>
        <begin position="843"/>
        <end position="1026"/>
    </location>
</feature>
<comment type="caution">
    <text evidence="4">The sequence shown here is derived from an EMBL/GenBank/DDBJ whole genome shotgun (WGS) entry which is preliminary data.</text>
</comment>
<evidence type="ECO:0000259" key="3">
    <source>
        <dbReference type="SMART" id="SM00474"/>
    </source>
</evidence>
<dbReference type="InterPro" id="IPR012337">
    <property type="entry name" value="RNaseH-like_sf"/>
</dbReference>
<dbReference type="Gene3D" id="1.25.40.10">
    <property type="entry name" value="Tetratricopeptide repeat domain"/>
    <property type="match status" value="2"/>
</dbReference>
<dbReference type="AlphaFoldDB" id="A0A8K1CFQ7"/>
<protein>
    <recommendedName>
        <fullName evidence="3">3'-5' exonuclease domain-containing protein</fullName>
    </recommendedName>
</protein>
<dbReference type="SUPFAM" id="SSF53098">
    <property type="entry name" value="Ribonuclease H-like"/>
    <property type="match status" value="1"/>
</dbReference>
<evidence type="ECO:0000313" key="5">
    <source>
        <dbReference type="Proteomes" id="UP000794436"/>
    </source>
</evidence>
<dbReference type="Proteomes" id="UP000794436">
    <property type="component" value="Unassembled WGS sequence"/>
</dbReference>
<name>A0A8K1CFQ7_PYTOL</name>
<keyword evidence="5" id="KW-1185">Reference proteome</keyword>
<dbReference type="InterPro" id="IPR036397">
    <property type="entry name" value="RNaseH_sf"/>
</dbReference>
<sequence length="1054" mass="119308">MKAMHRWMKAAFRKEGQKDLEMVEKAFAFVEWMVLLSTSGDNALQINVRHNLQPSYGLNTIATASLRAGSIAEASRALDLYEVYGFEPDVFTLTSRIDVAVRSGDVHDAIAQYESMRKSKTRPNIVTFTTILRGIASEKDIQPVECLRFLSEAREEGATDEHLYLEALEVCVKRQDATTFSAVMTEIQTHGVHAMETNKFAQLQEQARACFPDTVQLTKSASRCAGSEDGPSTKPQAKHSQRDLSDVSLIQLEMNRLIERLVKGSKVTTNDFETLIHQCRKRKRKEALRVIFDTMERLATEGYDLILSSEGTETTLPPQPHLLPTIETYIAMVDAYLELDGEELAWQAFLDVSNRAQLRRQQALYRRFIHGCYVSMQCKYIPELLQLIREEDNSAISLTHRMCVELARMHGHQHLQGMDIVLNGMPDSISHEQKQQYMEELVTSCAYKDNARGVAESIQALIDQGFQLSTKTEMAVIICCLQHQEIEGALETLRGFQDQGLVLDIPTYASLLREMYFKHTRRGKVFDETSRRLALRFLLNRTVLFDQVDEERDAIQSCLIESSETNQHDGVSSDPLCFWCQHHDLQCSPLLFLQHVMELTNIVQGKEAMLAAQDAIGEALESTPDPLLFVLRAITQLPSMDRNYRGQAVIAKRLFAALKLDHDQIEDHHFEFSFNSLEQLTVHLFKEVDDALHLHEQDETRVLAFCLDALETESIDKVLGYIMSKESLNTAETAEFLLPRLAQLYAVDGVVTVLQFFKPDSDHIIETRRSFLREVITLEQEIATDEEKSTLPLTRRAILDFKLEHEAEFMPFVMAPVARASFQREDEDTGVNENLSLPLDAGQVVIVDNDDAVRLAYDVLMQENLARVGIDAEWRPDSGRGYAPSKCSLLQIACDSHVFLFDLLAIPISDLEELFSHIWTSPVILKLGYALDGDIKRLQWTFPEETCFKRLENIQDLSDLASTTAPDKNLRGLSALAMGILGVPLDKRQQTSDWERRPLTPEQIAYAALDAFCLLLLHDSFQHYEVTVTLGNVPSSNPCGDAPRAGRGSVMTHR</sequence>
<dbReference type="PANTHER" id="PTHR47765:SF2">
    <property type="entry name" value="EXONUCLEASE MUT-7 HOMOLOG"/>
    <property type="match status" value="1"/>
</dbReference>
<organism evidence="4 5">
    <name type="scientific">Pythium oligandrum</name>
    <name type="common">Mycoparasitic fungus</name>
    <dbReference type="NCBI Taxonomy" id="41045"/>
    <lineage>
        <taxon>Eukaryota</taxon>
        <taxon>Sar</taxon>
        <taxon>Stramenopiles</taxon>
        <taxon>Oomycota</taxon>
        <taxon>Peronosporomycetes</taxon>
        <taxon>Pythiales</taxon>
        <taxon>Pythiaceae</taxon>
        <taxon>Pythium</taxon>
    </lineage>
</organism>
<dbReference type="InterPro" id="IPR052408">
    <property type="entry name" value="Exonuclease_MUT-7-like"/>
</dbReference>
<dbReference type="GO" id="GO:0003676">
    <property type="term" value="F:nucleic acid binding"/>
    <property type="evidence" value="ECO:0007669"/>
    <property type="project" value="InterPro"/>
</dbReference>
<feature type="region of interest" description="Disordered" evidence="2">
    <location>
        <begin position="221"/>
        <end position="243"/>
    </location>
</feature>
<dbReference type="EMBL" id="SPLM01000073">
    <property type="protein sequence ID" value="TMW62646.1"/>
    <property type="molecule type" value="Genomic_DNA"/>
</dbReference>
<evidence type="ECO:0000256" key="1">
    <source>
        <dbReference type="PROSITE-ProRule" id="PRU00708"/>
    </source>
</evidence>
<dbReference type="PROSITE" id="PS51375">
    <property type="entry name" value="PPR"/>
    <property type="match status" value="1"/>
</dbReference>